<accession>A0A5N3W0N9</accession>
<feature type="coiled-coil region" evidence="1">
    <location>
        <begin position="24"/>
        <end position="75"/>
    </location>
</feature>
<evidence type="ECO:0000313" key="3">
    <source>
        <dbReference type="EMBL" id="KAB0354705.1"/>
    </source>
</evidence>
<proteinExistence type="predicted"/>
<reference evidence="3 4" key="1">
    <citation type="submission" date="2019-06" db="EMBL/GenBank/DDBJ databases">
        <title>Discovery of a novel chromosome fission-fusion reversal in muntjac.</title>
        <authorList>
            <person name="Mudd A.B."/>
            <person name="Bredeson J.V."/>
            <person name="Baum R."/>
            <person name="Hockemeyer D."/>
            <person name="Rokhsar D.S."/>
        </authorList>
    </citation>
    <scope>NUCLEOTIDE SEQUENCE [LARGE SCALE GENOMIC DNA]</scope>
    <source>
        <strain evidence="3">UCam_UCB_Mr</strain>
        <tissue evidence="3">Fibroblast cell line</tissue>
    </source>
</reference>
<dbReference type="PANTHER" id="PTHR15717">
    <property type="entry name" value="PROTEIN KIAA0494"/>
    <property type="match status" value="1"/>
</dbReference>
<dbReference type="EMBL" id="VCEB01000022">
    <property type="protein sequence ID" value="KAB0354705.1"/>
    <property type="molecule type" value="Genomic_DNA"/>
</dbReference>
<dbReference type="AlphaFoldDB" id="A0A5N3W0N9"/>
<keyword evidence="4" id="KW-1185">Reference proteome</keyword>
<evidence type="ECO:0000313" key="4">
    <source>
        <dbReference type="Proteomes" id="UP000326062"/>
    </source>
</evidence>
<sequence length="331" mass="36845">YPLCAFVILTACVLACVGLLFQEAPEVKEELLSQRKQLKKIESEELGLNKVWINITEMNKQISLLTSAINHLKANVKLAADLISLPATVEGLQKSVTSIGNTLNNIHLSCCGGNTEDCGRIQEIIKLLQSGMNQHALKETNGSNQIILSLPTITELDNKTDSVNLKQDILYLHSFLEEVNSAPGEYQRWKYLKLGGMNEAVNSLTQRVNLIERVLVAISKVEKQVNLSSNVSLHQVTSRIEFKEDSSESQIFKVREKLLPNEEQAQGFKSKPSALPKFPQSLGDQIEKTAQVRPDLLHSTDCDVDGKLTYQEIRNSLDSVMPAPEHLRVGF</sequence>
<keyword evidence="1" id="KW-0175">Coiled coil</keyword>
<gene>
    <name evidence="3" type="ORF">FD755_022164</name>
</gene>
<name>A0A5N3W0N9_MUNRE</name>
<feature type="signal peptide" evidence="2">
    <location>
        <begin position="1"/>
        <end position="18"/>
    </location>
</feature>
<comment type="caution">
    <text evidence="3">The sequence shown here is derived from an EMBL/GenBank/DDBJ whole genome shotgun (WGS) entry which is preliminary data.</text>
</comment>
<dbReference type="InterPro" id="IPR042352">
    <property type="entry name" value="EFCAB14"/>
</dbReference>
<evidence type="ECO:0008006" key="5">
    <source>
        <dbReference type="Google" id="ProtNLM"/>
    </source>
</evidence>
<feature type="non-terminal residue" evidence="3">
    <location>
        <position position="1"/>
    </location>
</feature>
<feature type="chain" id="PRO_5024417875" description="EF-hand domain-containing protein" evidence="2">
    <location>
        <begin position="19"/>
        <end position="331"/>
    </location>
</feature>
<evidence type="ECO:0000256" key="1">
    <source>
        <dbReference type="SAM" id="Coils"/>
    </source>
</evidence>
<organism evidence="3 4">
    <name type="scientific">Muntiacus reevesi</name>
    <name type="common">Reeves' muntjac</name>
    <name type="synonym">Cervus reevesi</name>
    <dbReference type="NCBI Taxonomy" id="9886"/>
    <lineage>
        <taxon>Eukaryota</taxon>
        <taxon>Metazoa</taxon>
        <taxon>Chordata</taxon>
        <taxon>Craniata</taxon>
        <taxon>Vertebrata</taxon>
        <taxon>Euteleostomi</taxon>
        <taxon>Mammalia</taxon>
        <taxon>Eutheria</taxon>
        <taxon>Laurasiatheria</taxon>
        <taxon>Artiodactyla</taxon>
        <taxon>Ruminantia</taxon>
        <taxon>Pecora</taxon>
        <taxon>Cervidae</taxon>
        <taxon>Muntiacinae</taxon>
        <taxon>Muntiacus</taxon>
    </lineage>
</organism>
<protein>
    <recommendedName>
        <fullName evidence="5">EF-hand domain-containing protein</fullName>
    </recommendedName>
</protein>
<keyword evidence="2" id="KW-0732">Signal</keyword>
<evidence type="ECO:0000256" key="2">
    <source>
        <dbReference type="SAM" id="SignalP"/>
    </source>
</evidence>
<dbReference type="PANTHER" id="PTHR15717:SF2">
    <property type="entry name" value="EF-HAND CALCIUM-BINDING DOMAIN-CONTAINING PROTEIN 14"/>
    <property type="match status" value="1"/>
</dbReference>
<dbReference type="Proteomes" id="UP000326062">
    <property type="component" value="Chromosome 22"/>
</dbReference>